<gene>
    <name evidence="1" type="ORF">ABID43_003253</name>
</gene>
<keyword evidence="2" id="KW-1185">Reference proteome</keyword>
<sequence>MAATPPVRTLRPCEELDYHDTRSIERPGAVTPLAVWNFITAKPRPILRRAFRVRDAIAARFGVKALGGFSGKQHAGVSAGDRLDFFRVEHSDREMLVLTERDRHLDVMLCIATSDRWLSITTSVVVHNTFGRAYMVPVGPVHRLIVADELRRLRRKFEGEAARPSTS</sequence>
<evidence type="ECO:0008006" key="3">
    <source>
        <dbReference type="Google" id="ProtNLM"/>
    </source>
</evidence>
<accession>A0ABV2L7A1</accession>
<dbReference type="Proteomes" id="UP001549145">
    <property type="component" value="Unassembled WGS sequence"/>
</dbReference>
<reference evidence="1 2" key="1">
    <citation type="submission" date="2024-06" db="EMBL/GenBank/DDBJ databases">
        <title>Genomic Encyclopedia of Type Strains, Phase IV (KMG-IV): sequencing the most valuable type-strain genomes for metagenomic binning, comparative biology and taxonomic classification.</title>
        <authorList>
            <person name="Goeker M."/>
        </authorList>
    </citation>
    <scope>NUCLEOTIDE SEQUENCE [LARGE SCALE GENOMIC DNA]</scope>
    <source>
        <strain evidence="1 2">DSM 21331</strain>
    </source>
</reference>
<dbReference type="RefSeq" id="WP_238282942.1">
    <property type="nucleotide sequence ID" value="NZ_BPQL01000218.1"/>
</dbReference>
<comment type="caution">
    <text evidence="1">The sequence shown here is derived from an EMBL/GenBank/DDBJ whole genome shotgun (WGS) entry which is preliminary data.</text>
</comment>
<dbReference type="Pfam" id="PF11066">
    <property type="entry name" value="DUF2867"/>
    <property type="match status" value="1"/>
</dbReference>
<dbReference type="EMBL" id="JBEPMM010000009">
    <property type="protein sequence ID" value="MET3693702.1"/>
    <property type="molecule type" value="Genomic_DNA"/>
</dbReference>
<evidence type="ECO:0000313" key="2">
    <source>
        <dbReference type="Proteomes" id="UP001549145"/>
    </source>
</evidence>
<proteinExistence type="predicted"/>
<name>A0ABV2L7A1_9HYPH</name>
<protein>
    <recommendedName>
        <fullName evidence="3">DUF2867 domain-containing protein</fullName>
    </recommendedName>
</protein>
<evidence type="ECO:0000313" key="1">
    <source>
        <dbReference type="EMBL" id="MET3693702.1"/>
    </source>
</evidence>
<organism evidence="1 2">
    <name type="scientific">Methylobacterium goesingense</name>
    <dbReference type="NCBI Taxonomy" id="243690"/>
    <lineage>
        <taxon>Bacteria</taxon>
        <taxon>Pseudomonadati</taxon>
        <taxon>Pseudomonadota</taxon>
        <taxon>Alphaproteobacteria</taxon>
        <taxon>Hyphomicrobiales</taxon>
        <taxon>Methylobacteriaceae</taxon>
        <taxon>Methylobacterium</taxon>
    </lineage>
</organism>
<dbReference type="InterPro" id="IPR021295">
    <property type="entry name" value="DUF2867"/>
</dbReference>